<proteinExistence type="predicted"/>
<protein>
    <submittedName>
        <fullName evidence="1">Uncharacterized protein</fullName>
    </submittedName>
</protein>
<organism evidence="1">
    <name type="scientific">groundwater metagenome</name>
    <dbReference type="NCBI Taxonomy" id="717931"/>
    <lineage>
        <taxon>unclassified sequences</taxon>
        <taxon>metagenomes</taxon>
        <taxon>ecological metagenomes</taxon>
    </lineage>
</organism>
<reference evidence="1" key="1">
    <citation type="submission" date="2014-09" db="EMBL/GenBank/DDBJ databases">
        <authorList>
            <person name="Probst J Alexander"/>
        </authorList>
    </citation>
    <scope>NUCLEOTIDE SEQUENCE</scope>
</reference>
<gene>
    <name evidence="1" type="ORF">MSIBF_A640005</name>
</gene>
<accession>A0A098EEG1</accession>
<sequence>MEGNFLTYQNVTPICMQKKIEFLINKVKKFKGNFVFLWHNQSFYGGNEYQKVYENILNEINKDSLKNK</sequence>
<dbReference type="AlphaFoldDB" id="A0A098EEG1"/>
<dbReference type="EMBL" id="CCXY01000429">
    <property type="protein sequence ID" value="CEG13894.1"/>
    <property type="molecule type" value="Genomic_DNA"/>
</dbReference>
<evidence type="ECO:0000313" key="1">
    <source>
        <dbReference type="EMBL" id="CEG13894.1"/>
    </source>
</evidence>
<name>A0A098EEG1_9ZZZZ</name>